<evidence type="ECO:0008006" key="3">
    <source>
        <dbReference type="Google" id="ProtNLM"/>
    </source>
</evidence>
<protein>
    <recommendedName>
        <fullName evidence="3">Polyketide cyclase</fullName>
    </recommendedName>
</protein>
<gene>
    <name evidence="1" type="ORF">MCNS_03070</name>
</gene>
<proteinExistence type="predicted"/>
<dbReference type="AlphaFoldDB" id="A0A7I7Y7D6"/>
<dbReference type="EMBL" id="AP022613">
    <property type="protein sequence ID" value="BBZ37244.1"/>
    <property type="molecule type" value="Genomic_DNA"/>
</dbReference>
<accession>A0A7I7Y7D6</accession>
<organism evidence="1 2">
    <name type="scientific">Mycobacterium conspicuum</name>
    <dbReference type="NCBI Taxonomy" id="44010"/>
    <lineage>
        <taxon>Bacteria</taxon>
        <taxon>Bacillati</taxon>
        <taxon>Actinomycetota</taxon>
        <taxon>Actinomycetes</taxon>
        <taxon>Mycobacteriales</taxon>
        <taxon>Mycobacteriaceae</taxon>
        <taxon>Mycobacterium</taxon>
    </lineage>
</organism>
<reference evidence="1 2" key="1">
    <citation type="journal article" date="2019" name="Emerg. Microbes Infect.">
        <title>Comprehensive subspecies identification of 175 nontuberculous mycobacteria species based on 7547 genomic profiles.</title>
        <authorList>
            <person name="Matsumoto Y."/>
            <person name="Kinjo T."/>
            <person name="Motooka D."/>
            <person name="Nabeya D."/>
            <person name="Jung N."/>
            <person name="Uechi K."/>
            <person name="Horii T."/>
            <person name="Iida T."/>
            <person name="Fujita J."/>
            <person name="Nakamura S."/>
        </authorList>
    </citation>
    <scope>NUCLEOTIDE SEQUENCE [LARGE SCALE GENOMIC DNA]</scope>
    <source>
        <strain evidence="1 2">JCM 14738</strain>
    </source>
</reference>
<evidence type="ECO:0000313" key="2">
    <source>
        <dbReference type="Proteomes" id="UP000467385"/>
    </source>
</evidence>
<keyword evidence="2" id="KW-1185">Reference proteome</keyword>
<sequence>MFCWVCQLRAAPYSYDVLDNFGRRSPRERDPGLVHLAVGQRFMTVFRLQSFASGQQITLRSGSVAVTYRIRPEAAGSRLHVRVVFGGRRLAGRVLALGDLVMMRKQLLTLKSLAERESRVNSLA</sequence>
<evidence type="ECO:0000313" key="1">
    <source>
        <dbReference type="EMBL" id="BBZ37244.1"/>
    </source>
</evidence>
<name>A0A7I7Y7D6_9MYCO</name>
<dbReference type="Proteomes" id="UP000467385">
    <property type="component" value="Chromosome"/>
</dbReference>